<dbReference type="STRING" id="1670800.BSQ44_19295"/>
<dbReference type="EMBL" id="CP018171">
    <property type="protein sequence ID" value="APH73278.1"/>
    <property type="molecule type" value="Genomic_DNA"/>
</dbReference>
<evidence type="ECO:0000313" key="2">
    <source>
        <dbReference type="EMBL" id="APH73278.1"/>
    </source>
</evidence>
<reference evidence="3" key="1">
    <citation type="submission" date="2016-11" db="EMBL/GenBank/DDBJ databases">
        <title>Mesorhizobium oceanicum sp. nov., isolated from deep seawater in South China Sea.</title>
        <authorList>
            <person name="Fu G.-Y."/>
        </authorList>
    </citation>
    <scope>NUCLEOTIDE SEQUENCE [LARGE SCALE GENOMIC DNA]</scope>
    <source>
        <strain evidence="3">B7</strain>
    </source>
</reference>
<feature type="compositionally biased region" description="Low complexity" evidence="1">
    <location>
        <begin position="217"/>
        <end position="226"/>
    </location>
</feature>
<feature type="region of interest" description="Disordered" evidence="1">
    <location>
        <begin position="239"/>
        <end position="283"/>
    </location>
</feature>
<keyword evidence="3" id="KW-1185">Reference proteome</keyword>
<evidence type="ECO:0008006" key="4">
    <source>
        <dbReference type="Google" id="ProtNLM"/>
    </source>
</evidence>
<evidence type="ECO:0000256" key="1">
    <source>
        <dbReference type="SAM" id="MobiDB-lite"/>
    </source>
</evidence>
<dbReference type="InterPro" id="IPR009282">
    <property type="entry name" value="DUF937"/>
</dbReference>
<sequence length="300" mass="32115">MLPLYDMLAAQNGQAFEALARQFGLSQQQARAAVEAVLPAFSQGLKQNASDPYGLGTFIAALSSGQHANYFDNPANAFSPAGLADGNGVLGHLFGSKDLSRAVAQQAASLTGLGEGLIRQMLPAMASMIMGGLFKQMTGQLGPGPAVQPNFGSASFGGSNPLADAMAQMMRQGADAMTGQPQRRAPEQANPMDNPFGRMMQDMFAGASGRPPEPEPAAKSPSAANPFGKMMEDWMRLAQPGGAAEEPQEERRENPSGRPRTPWDDLFGDMFETGARQRDDYQKNMEAIVDRYLRDVARNR</sequence>
<organism evidence="2 3">
    <name type="scientific">Aquibium oceanicum</name>
    <dbReference type="NCBI Taxonomy" id="1670800"/>
    <lineage>
        <taxon>Bacteria</taxon>
        <taxon>Pseudomonadati</taxon>
        <taxon>Pseudomonadota</taxon>
        <taxon>Alphaproteobacteria</taxon>
        <taxon>Hyphomicrobiales</taxon>
        <taxon>Phyllobacteriaceae</taxon>
        <taxon>Aquibium</taxon>
    </lineage>
</organism>
<evidence type="ECO:0000313" key="3">
    <source>
        <dbReference type="Proteomes" id="UP000182840"/>
    </source>
</evidence>
<gene>
    <name evidence="2" type="ORF">BSQ44_19295</name>
</gene>
<name>A0A1L3SV72_9HYPH</name>
<feature type="region of interest" description="Disordered" evidence="1">
    <location>
        <begin position="174"/>
        <end position="227"/>
    </location>
</feature>
<dbReference type="Proteomes" id="UP000182840">
    <property type="component" value="Chromosome"/>
</dbReference>
<accession>A0A1L3SV72</accession>
<dbReference type="OrthoDB" id="5526542at2"/>
<proteinExistence type="predicted"/>
<dbReference type="RefSeq" id="WP_072606749.1">
    <property type="nucleotide sequence ID" value="NZ_CP018171.1"/>
</dbReference>
<dbReference type="KEGG" id="meso:BSQ44_19295"/>
<protein>
    <recommendedName>
        <fullName evidence="4">DUF937 domain-containing protein</fullName>
    </recommendedName>
</protein>
<dbReference type="AlphaFoldDB" id="A0A1L3SV72"/>
<dbReference type="Pfam" id="PF06078">
    <property type="entry name" value="DUF937"/>
    <property type="match status" value="1"/>
</dbReference>